<sequence length="665" mass="74404">MELTQLSVGEVEQQPVLQEADEDQEAFLNVEDEILDDDMLVDEVSDDVVREDEVLESNLGSEVEENSYEEPDTSEAEMTCDVVPLPDEADNVTQDDDNYVPDEVVEEYGLSQEQVDDIASYNLTVLKCMENLSDRQVYIEFLGLNWYGNGVTFMLKGSEAFSSKLFDVLLDKGFDVDLMMGKEEKIAFCNAMKESAKRLGQGCFLYDGLGYQLDAKGERKYFPDFAGENYDYAGDVDIKASGRAKKWASMYNEWVSGHAKLELVVAIALTAPVIYRINQFQPIGNFLVSFIGESSTGKTTALQLALSIYGKPTRGNGGLMDTLHGTVNAITNSIRKKNGFLNGFDEATGTLLKSGKASEIWNNMIYDFSTGEDKKRMRSDLSMNERSCCYSTTIFTSELSIIESLNNSIEGQAVRLLEIEGGFTDTPEQSNEIKKLSLANYGWIAGYFVRRLEKLDDDDLRELYEACKKRLADKTSVDSRYRTRILETLAVVLVAAKIVNEVAYKGKPMPIEIDEEMLIESLVEVSQSAVPKELTAEMILDTITNNLLKAKASKTGYSDKCGTLTSLPDGTLEAFIVTDYFKKWLNEAGGGSKSERSLISKLVDAGVLVLPKDKSHKTFQRKIGDLTVRGYLLKFKSQENVEKELKKSVKHRKKKEKKTLLKDDD</sequence>
<feature type="region of interest" description="Disordered" evidence="1">
    <location>
        <begin position="1"/>
        <end position="20"/>
    </location>
</feature>
<keyword evidence="4" id="KW-1185">Reference proteome</keyword>
<dbReference type="AlphaFoldDB" id="A0A6I2UKN9"/>
<dbReference type="GeneID" id="96779235"/>
<dbReference type="EMBL" id="VUNR01000020">
    <property type="protein sequence ID" value="MSU09296.1"/>
    <property type="molecule type" value="Genomic_DNA"/>
</dbReference>
<feature type="region of interest" description="Disordered" evidence="1">
    <location>
        <begin position="56"/>
        <end position="75"/>
    </location>
</feature>
<evidence type="ECO:0000313" key="4">
    <source>
        <dbReference type="Proteomes" id="UP000433181"/>
    </source>
</evidence>
<reference evidence="3 4" key="1">
    <citation type="submission" date="2019-08" db="EMBL/GenBank/DDBJ databases">
        <title>In-depth cultivation of the pig gut microbiome towards novel bacterial diversity and tailored functional studies.</title>
        <authorList>
            <person name="Wylensek D."/>
            <person name="Hitch T.C.A."/>
            <person name="Clavel T."/>
        </authorList>
    </citation>
    <scope>NUCLEOTIDE SEQUENCE [LARGE SCALE GENOMIC DNA]</scope>
    <source>
        <strain evidence="3 4">WCA-693-APC-5D-A</strain>
    </source>
</reference>
<protein>
    <submittedName>
        <fullName evidence="3">DUF927 domain-containing protein</fullName>
    </submittedName>
</protein>
<dbReference type="InterPro" id="IPR009270">
    <property type="entry name" value="DUF927"/>
</dbReference>
<dbReference type="RefSeq" id="WP_154407467.1">
    <property type="nucleotide sequence ID" value="NZ_VUNR01000020.1"/>
</dbReference>
<proteinExistence type="predicted"/>
<evidence type="ECO:0000256" key="1">
    <source>
        <dbReference type="SAM" id="MobiDB-lite"/>
    </source>
</evidence>
<feature type="compositionally biased region" description="Basic residues" evidence="1">
    <location>
        <begin position="648"/>
        <end position="657"/>
    </location>
</feature>
<feature type="region of interest" description="Disordered" evidence="1">
    <location>
        <begin position="644"/>
        <end position="665"/>
    </location>
</feature>
<dbReference type="Pfam" id="PF06048">
    <property type="entry name" value="DUF927"/>
    <property type="match status" value="1"/>
</dbReference>
<organism evidence="3 4">
    <name type="scientific">Anaerovibrio slackiae</name>
    <dbReference type="NCBI Taxonomy" id="2652309"/>
    <lineage>
        <taxon>Bacteria</taxon>
        <taxon>Bacillati</taxon>
        <taxon>Bacillota</taxon>
        <taxon>Negativicutes</taxon>
        <taxon>Selenomonadales</taxon>
        <taxon>Selenomonadaceae</taxon>
        <taxon>Anaerovibrio</taxon>
    </lineage>
</organism>
<evidence type="ECO:0000259" key="2">
    <source>
        <dbReference type="Pfam" id="PF06048"/>
    </source>
</evidence>
<dbReference type="Proteomes" id="UP000433181">
    <property type="component" value="Unassembled WGS sequence"/>
</dbReference>
<evidence type="ECO:0000313" key="3">
    <source>
        <dbReference type="EMBL" id="MSU09296.1"/>
    </source>
</evidence>
<comment type="caution">
    <text evidence="3">The sequence shown here is derived from an EMBL/GenBank/DDBJ whole genome shotgun (WGS) entry which is preliminary data.</text>
</comment>
<gene>
    <name evidence="3" type="ORF">FYJ84_09895</name>
</gene>
<feature type="domain" description="DUF927" evidence="2">
    <location>
        <begin position="237"/>
        <end position="377"/>
    </location>
</feature>
<name>A0A6I2UKN9_9FIRM</name>
<accession>A0A6I2UKN9</accession>
<feature type="compositionally biased region" description="Acidic residues" evidence="1">
    <location>
        <begin position="62"/>
        <end position="75"/>
    </location>
</feature>